<dbReference type="Proteomes" id="UP000297014">
    <property type="component" value="Unassembled WGS sequence"/>
</dbReference>
<dbReference type="Pfam" id="PF00293">
    <property type="entry name" value="NUDIX"/>
    <property type="match status" value="1"/>
</dbReference>
<dbReference type="RefSeq" id="WP_003324230.1">
    <property type="nucleotide sequence ID" value="NZ_ALPT02000083.1"/>
</dbReference>
<gene>
    <name evidence="3" type="ORF">AJ85_12110</name>
    <name evidence="2" type="ORF">BALCAV_0218555</name>
</gene>
<protein>
    <submittedName>
        <fullName evidence="2">DNA mismatch repair protein MutT</fullName>
    </submittedName>
</protein>
<dbReference type="AlphaFoldDB" id="A0A094WJB2"/>
<evidence type="ECO:0000313" key="3">
    <source>
        <dbReference type="EMBL" id="THG92285.1"/>
    </source>
</evidence>
<dbReference type="OrthoDB" id="9804563at2"/>
<comment type="caution">
    <text evidence="2">The sequence shown here is derived from an EMBL/GenBank/DDBJ whole genome shotgun (WGS) entry which is preliminary data.</text>
</comment>
<reference evidence="3 5" key="2">
    <citation type="submission" date="2014-01" db="EMBL/GenBank/DDBJ databases">
        <title>Draft genome sequencing of Bacillus alcalophilus CGMCC 1.3604.</title>
        <authorList>
            <person name="Yang J."/>
            <person name="Diao L."/>
            <person name="Yang S."/>
        </authorList>
    </citation>
    <scope>NUCLEOTIDE SEQUENCE [LARGE SCALE GENOMIC DNA]</scope>
    <source>
        <strain evidence="3 5">CGMCC 1.3604</strain>
    </source>
</reference>
<dbReference type="InterPro" id="IPR000086">
    <property type="entry name" value="NUDIX_hydrolase_dom"/>
</dbReference>
<dbReference type="PANTHER" id="PTHR43222">
    <property type="entry name" value="NUDIX HYDROLASE 23"/>
    <property type="match status" value="1"/>
</dbReference>
<dbReference type="InterPro" id="IPR015797">
    <property type="entry name" value="NUDIX_hydrolase-like_dom_sf"/>
</dbReference>
<dbReference type="EMBL" id="JALP01000006">
    <property type="protein sequence ID" value="THG92285.1"/>
    <property type="molecule type" value="Genomic_DNA"/>
</dbReference>
<accession>A0A094WJB2</accession>
<evidence type="ECO:0000259" key="1">
    <source>
        <dbReference type="PROSITE" id="PS51462"/>
    </source>
</evidence>
<dbReference type="PROSITE" id="PS51462">
    <property type="entry name" value="NUDIX"/>
    <property type="match status" value="1"/>
</dbReference>
<evidence type="ECO:0000313" key="4">
    <source>
        <dbReference type="Proteomes" id="UP000002754"/>
    </source>
</evidence>
<evidence type="ECO:0000313" key="2">
    <source>
        <dbReference type="EMBL" id="KGA96053.1"/>
    </source>
</evidence>
<organism evidence="2 4">
    <name type="scientific">Alkalihalobacillus alcalophilus ATCC 27647 = CGMCC 1.3604</name>
    <dbReference type="NCBI Taxonomy" id="1218173"/>
    <lineage>
        <taxon>Bacteria</taxon>
        <taxon>Bacillati</taxon>
        <taxon>Bacillota</taxon>
        <taxon>Bacilli</taxon>
        <taxon>Bacillales</taxon>
        <taxon>Bacillaceae</taxon>
        <taxon>Alkalihalobacillus</taxon>
    </lineage>
</organism>
<dbReference type="SUPFAM" id="SSF55811">
    <property type="entry name" value="Nudix"/>
    <property type="match status" value="1"/>
</dbReference>
<dbReference type="CDD" id="cd18886">
    <property type="entry name" value="NUDIX_MutT_Nudt1"/>
    <property type="match status" value="1"/>
</dbReference>
<dbReference type="EMBL" id="ALPT02000083">
    <property type="protein sequence ID" value="KGA96053.1"/>
    <property type="molecule type" value="Genomic_DNA"/>
</dbReference>
<dbReference type="eggNOG" id="COG0494">
    <property type="taxonomic scope" value="Bacteria"/>
</dbReference>
<reference evidence="2 4" key="1">
    <citation type="journal article" date="2014" name="Genome Announc.">
        <title>Draft Genome Sequence of Bacillus alcalophilus AV1934, a Classic Alkaliphile Isolated from Human Feces in 1934.</title>
        <authorList>
            <person name="Attie O."/>
            <person name="Jayaprakash A."/>
            <person name="Shah H."/>
            <person name="Paulsen I.T."/>
            <person name="Morino M."/>
            <person name="Takahashi Y."/>
            <person name="Narumi I."/>
            <person name="Sachidanandam R."/>
            <person name="Satoh K."/>
            <person name="Ito M."/>
            <person name="Krulwich T.A."/>
        </authorList>
    </citation>
    <scope>NUCLEOTIDE SEQUENCE [LARGE SCALE GENOMIC DNA]</scope>
    <source>
        <strain evidence="2 4">AV1934</strain>
    </source>
</reference>
<dbReference type="STRING" id="1218173.BALCAV_0218555"/>
<dbReference type="PANTHER" id="PTHR43222:SF2">
    <property type="entry name" value="NUDIX HYDROLASE 23, CHLOROPLASTIC"/>
    <property type="match status" value="1"/>
</dbReference>
<dbReference type="Proteomes" id="UP000002754">
    <property type="component" value="Unassembled WGS sequence"/>
</dbReference>
<keyword evidence="4" id="KW-1185">Reference proteome</keyword>
<evidence type="ECO:0000313" key="5">
    <source>
        <dbReference type="Proteomes" id="UP000297014"/>
    </source>
</evidence>
<dbReference type="Gene3D" id="3.90.79.10">
    <property type="entry name" value="Nucleoside Triphosphate Pyrophosphohydrolase"/>
    <property type="match status" value="1"/>
</dbReference>
<name>A0A094WJB2_ALKAL</name>
<proteinExistence type="predicted"/>
<sequence length="165" mass="19480">MFTYTLCFIKRKDEILLLNREKPQWMGAWNGVGGKIEREEEPLKNIIREMKEETGLLFKKEDVHYKGTLSWSDVGNTYYDGLYLFVAELPEQIPYVTPIKTAEGILDWKKIEWILHHENVGVANLSYFLETILSDQEIYEHAFIYEEDQVVQFKKKLLNQSLESV</sequence>
<feature type="domain" description="Nudix hydrolase" evidence="1">
    <location>
        <begin position="1"/>
        <end position="138"/>
    </location>
</feature>